<dbReference type="AlphaFoldDB" id="A0A7J7P8A4"/>
<dbReference type="Proteomes" id="UP000541444">
    <property type="component" value="Unassembled WGS sequence"/>
</dbReference>
<name>A0A7J7P8A4_9MAGN</name>
<comment type="caution">
    <text evidence="1">The sequence shown here is derived from an EMBL/GenBank/DDBJ whole genome shotgun (WGS) entry which is preliminary data.</text>
</comment>
<organism evidence="1 2">
    <name type="scientific">Kingdonia uniflora</name>
    <dbReference type="NCBI Taxonomy" id="39325"/>
    <lineage>
        <taxon>Eukaryota</taxon>
        <taxon>Viridiplantae</taxon>
        <taxon>Streptophyta</taxon>
        <taxon>Embryophyta</taxon>
        <taxon>Tracheophyta</taxon>
        <taxon>Spermatophyta</taxon>
        <taxon>Magnoliopsida</taxon>
        <taxon>Ranunculales</taxon>
        <taxon>Circaeasteraceae</taxon>
        <taxon>Kingdonia</taxon>
    </lineage>
</organism>
<evidence type="ECO:0000313" key="1">
    <source>
        <dbReference type="EMBL" id="KAF6175502.1"/>
    </source>
</evidence>
<dbReference type="EMBL" id="JACGCM010000182">
    <property type="protein sequence ID" value="KAF6175502.1"/>
    <property type="molecule type" value="Genomic_DNA"/>
</dbReference>
<feature type="non-terminal residue" evidence="1">
    <location>
        <position position="1"/>
    </location>
</feature>
<reference evidence="1 2" key="1">
    <citation type="journal article" date="2020" name="IScience">
        <title>Genome Sequencing of the Endangered Kingdonia uniflora (Circaeasteraceae, Ranunculales) Reveals Potential Mechanisms of Evolutionary Specialization.</title>
        <authorList>
            <person name="Sun Y."/>
            <person name="Deng T."/>
            <person name="Zhang A."/>
            <person name="Moore M.J."/>
            <person name="Landis J.B."/>
            <person name="Lin N."/>
            <person name="Zhang H."/>
            <person name="Zhang X."/>
            <person name="Huang J."/>
            <person name="Zhang X."/>
            <person name="Sun H."/>
            <person name="Wang H."/>
        </authorList>
    </citation>
    <scope>NUCLEOTIDE SEQUENCE [LARGE SCALE GENOMIC DNA]</scope>
    <source>
        <strain evidence="1">TB1705</strain>
        <tissue evidence="1">Leaf</tissue>
    </source>
</reference>
<sequence>QFIRKNHNGSPLLTYAERLGKLDLIPRFNDSFKSLANAFDAFLSEIYNMLASNRVI</sequence>
<evidence type="ECO:0000313" key="2">
    <source>
        <dbReference type="Proteomes" id="UP000541444"/>
    </source>
</evidence>
<protein>
    <submittedName>
        <fullName evidence="1">Uncharacterized protein</fullName>
    </submittedName>
</protein>
<keyword evidence="2" id="KW-1185">Reference proteome</keyword>
<gene>
    <name evidence="1" type="ORF">GIB67_021992</name>
</gene>
<accession>A0A7J7P8A4</accession>
<proteinExistence type="predicted"/>